<accession>W9XKI2</accession>
<proteinExistence type="predicted"/>
<keyword evidence="2" id="KW-1185">Reference proteome</keyword>
<dbReference type="EMBL" id="AMGY01000009">
    <property type="protein sequence ID" value="EXJ77830.1"/>
    <property type="molecule type" value="Genomic_DNA"/>
</dbReference>
<dbReference type="Proteomes" id="UP000019478">
    <property type="component" value="Unassembled WGS sequence"/>
</dbReference>
<name>W9XKI2_9EURO</name>
<dbReference type="PANTHER" id="PTHR28037:SF1">
    <property type="entry name" value="ALCOHOL O-ACETYLTRANSFERASE 1-RELATED"/>
    <property type="match status" value="1"/>
</dbReference>
<dbReference type="HOGENOM" id="CLU_024469_1_0_1"/>
<dbReference type="STRING" id="1182542.W9XKI2"/>
<dbReference type="PANTHER" id="PTHR28037">
    <property type="entry name" value="ALCOHOL O-ACETYLTRANSFERASE 1-RELATED"/>
    <property type="match status" value="1"/>
</dbReference>
<dbReference type="RefSeq" id="XP_007737275.1">
    <property type="nucleotide sequence ID" value="XM_007739085.1"/>
</dbReference>
<dbReference type="AlphaFoldDB" id="W9XKI2"/>
<protein>
    <recommendedName>
        <fullName evidence="3">Alcohol acetyltransferase</fullName>
    </recommendedName>
</protein>
<evidence type="ECO:0000313" key="1">
    <source>
        <dbReference type="EMBL" id="EXJ77830.1"/>
    </source>
</evidence>
<dbReference type="Pfam" id="PF07247">
    <property type="entry name" value="AATase"/>
    <property type="match status" value="1"/>
</dbReference>
<sequence length="481" mass="52755">MWLIGSKTPKGDGYLRATSPNERRCVARESLGFYHALIVGGIYQFSEPVELASISTYVHALRQCVRHHPQLCCTVAEPGTQSPYYKACACLDLSRHVQILPQRDGRHGVQSVEEALPVMLDSMGPPHIPAWKITVIPFSQQRCFLGFSFSHSLGDGMSGIAFHRTFLDALQETGVERELIWTPNLQQLDPPFDTSTNLPISWSFLLRPLLGVILPKRVASLLGFGITAPAGIWTASKMFYNPEKHQTCVKVLSIDAATVKEALKVCRAHQGKLTGLLHQLIINSLSEAFAHRDDLDHLAARTALNMRGPVGKSNDEMGNFITAVTQFHAIKKLAGSDIVQEVDWESVQAVTERLAAAAKELRDQPLGLLRYLSDVRSWVSSQLGEPRDCSYEVSNLVSFQPARPTSRCAVTEMIFCQPADVLGAPLNFNVVSVANGPLSIAVSWQAGALALASEEDEDDFVERICQGIRSGFGQLVSRAPG</sequence>
<dbReference type="OrthoDB" id="2150604at2759"/>
<dbReference type="InterPro" id="IPR010828">
    <property type="entry name" value="Atf2/Sli1-like"/>
</dbReference>
<evidence type="ECO:0000313" key="2">
    <source>
        <dbReference type="Proteomes" id="UP000019478"/>
    </source>
</evidence>
<dbReference type="eggNOG" id="ENOG502RC91">
    <property type="taxonomic scope" value="Eukaryota"/>
</dbReference>
<dbReference type="InterPro" id="IPR052058">
    <property type="entry name" value="Alcohol_O-acetyltransferase"/>
</dbReference>
<organism evidence="1 2">
    <name type="scientific">Capronia epimyces CBS 606.96</name>
    <dbReference type="NCBI Taxonomy" id="1182542"/>
    <lineage>
        <taxon>Eukaryota</taxon>
        <taxon>Fungi</taxon>
        <taxon>Dikarya</taxon>
        <taxon>Ascomycota</taxon>
        <taxon>Pezizomycotina</taxon>
        <taxon>Eurotiomycetes</taxon>
        <taxon>Chaetothyriomycetidae</taxon>
        <taxon>Chaetothyriales</taxon>
        <taxon>Herpotrichiellaceae</taxon>
        <taxon>Capronia</taxon>
    </lineage>
</organism>
<evidence type="ECO:0008006" key="3">
    <source>
        <dbReference type="Google" id="ProtNLM"/>
    </source>
</evidence>
<gene>
    <name evidence="1" type="ORF">A1O3_08989</name>
</gene>
<dbReference type="SUPFAM" id="SSF52777">
    <property type="entry name" value="CoA-dependent acyltransferases"/>
    <property type="match status" value="1"/>
</dbReference>
<dbReference type="GeneID" id="19173075"/>
<dbReference type="GO" id="GO:0008080">
    <property type="term" value="F:N-acetyltransferase activity"/>
    <property type="evidence" value="ECO:0007669"/>
    <property type="project" value="TreeGrafter"/>
</dbReference>
<reference evidence="1 2" key="1">
    <citation type="submission" date="2013-03" db="EMBL/GenBank/DDBJ databases">
        <title>The Genome Sequence of Capronia epimyces CBS 606.96.</title>
        <authorList>
            <consortium name="The Broad Institute Genomics Platform"/>
            <person name="Cuomo C."/>
            <person name="de Hoog S."/>
            <person name="Gorbushina A."/>
            <person name="Walker B."/>
            <person name="Young S.K."/>
            <person name="Zeng Q."/>
            <person name="Gargeya S."/>
            <person name="Fitzgerald M."/>
            <person name="Haas B."/>
            <person name="Abouelleil A."/>
            <person name="Allen A.W."/>
            <person name="Alvarado L."/>
            <person name="Arachchi H.M."/>
            <person name="Berlin A.M."/>
            <person name="Chapman S.B."/>
            <person name="Gainer-Dewar J."/>
            <person name="Goldberg J."/>
            <person name="Griggs A."/>
            <person name="Gujja S."/>
            <person name="Hansen M."/>
            <person name="Howarth C."/>
            <person name="Imamovic A."/>
            <person name="Ireland A."/>
            <person name="Larimer J."/>
            <person name="McCowan C."/>
            <person name="Murphy C."/>
            <person name="Pearson M."/>
            <person name="Poon T.W."/>
            <person name="Priest M."/>
            <person name="Roberts A."/>
            <person name="Saif S."/>
            <person name="Shea T."/>
            <person name="Sisk P."/>
            <person name="Sykes S."/>
            <person name="Wortman J."/>
            <person name="Nusbaum C."/>
            <person name="Birren B."/>
        </authorList>
    </citation>
    <scope>NUCLEOTIDE SEQUENCE [LARGE SCALE GENOMIC DNA]</scope>
    <source>
        <strain evidence="1 2">CBS 606.96</strain>
    </source>
</reference>
<comment type="caution">
    <text evidence="1">The sequence shown here is derived from an EMBL/GenBank/DDBJ whole genome shotgun (WGS) entry which is preliminary data.</text>
</comment>